<feature type="transmembrane region" description="Helical" evidence="9">
    <location>
        <begin position="43"/>
        <end position="62"/>
    </location>
</feature>
<name>A0ABU2H1W7_9ACTN</name>
<protein>
    <recommendedName>
        <fullName evidence="2">histidine kinase</fullName>
        <ecNumber evidence="2">2.7.13.3</ecNumber>
    </recommendedName>
</protein>
<dbReference type="Pfam" id="PF07730">
    <property type="entry name" value="HisKA_3"/>
    <property type="match status" value="1"/>
</dbReference>
<keyword evidence="7" id="KW-0067">ATP-binding</keyword>
<dbReference type="PANTHER" id="PTHR24421">
    <property type="entry name" value="NITRATE/NITRITE SENSOR PROTEIN NARX-RELATED"/>
    <property type="match status" value="1"/>
</dbReference>
<gene>
    <name evidence="12" type="ORF">RIF23_03165</name>
</gene>
<evidence type="ECO:0000256" key="8">
    <source>
        <dbReference type="ARBA" id="ARBA00023012"/>
    </source>
</evidence>
<evidence type="ECO:0000313" key="13">
    <source>
        <dbReference type="Proteomes" id="UP001250214"/>
    </source>
</evidence>
<dbReference type="Gene3D" id="3.30.565.10">
    <property type="entry name" value="Histidine kinase-like ATPase, C-terminal domain"/>
    <property type="match status" value="1"/>
</dbReference>
<dbReference type="PANTHER" id="PTHR24421:SF10">
    <property type="entry name" value="NITRATE_NITRITE SENSOR PROTEIN NARQ"/>
    <property type="match status" value="1"/>
</dbReference>
<keyword evidence="9" id="KW-0472">Membrane</keyword>
<keyword evidence="8" id="KW-0902">Two-component regulatory system</keyword>
<feature type="transmembrane region" description="Helical" evidence="9">
    <location>
        <begin position="110"/>
        <end position="142"/>
    </location>
</feature>
<comment type="catalytic activity">
    <reaction evidence="1">
        <text>ATP + protein L-histidine = ADP + protein N-phospho-L-histidine.</text>
        <dbReference type="EC" id="2.7.13.3"/>
    </reaction>
</comment>
<evidence type="ECO:0000256" key="6">
    <source>
        <dbReference type="ARBA" id="ARBA00022777"/>
    </source>
</evidence>
<keyword evidence="9" id="KW-1133">Transmembrane helix</keyword>
<comment type="caution">
    <text evidence="12">The sequence shown here is derived from an EMBL/GenBank/DDBJ whole genome shotgun (WGS) entry which is preliminary data.</text>
</comment>
<evidence type="ECO:0000256" key="4">
    <source>
        <dbReference type="ARBA" id="ARBA00022679"/>
    </source>
</evidence>
<feature type="transmembrane region" description="Helical" evidence="9">
    <location>
        <begin position="162"/>
        <end position="179"/>
    </location>
</feature>
<feature type="transmembrane region" description="Helical" evidence="9">
    <location>
        <begin position="15"/>
        <end position="37"/>
    </location>
</feature>
<dbReference type="InterPro" id="IPR050482">
    <property type="entry name" value="Sensor_HK_TwoCompSys"/>
</dbReference>
<feature type="domain" description="Putative sensor" evidence="11">
    <location>
        <begin position="25"/>
        <end position="195"/>
    </location>
</feature>
<evidence type="ECO:0000259" key="10">
    <source>
        <dbReference type="Pfam" id="PF07730"/>
    </source>
</evidence>
<keyword evidence="4" id="KW-0808">Transferase</keyword>
<dbReference type="SUPFAM" id="SSF55874">
    <property type="entry name" value="ATPase domain of HSP90 chaperone/DNA topoisomerase II/histidine kinase"/>
    <property type="match status" value="1"/>
</dbReference>
<evidence type="ECO:0000256" key="9">
    <source>
        <dbReference type="SAM" id="Phobius"/>
    </source>
</evidence>
<proteinExistence type="predicted"/>
<evidence type="ECO:0000256" key="1">
    <source>
        <dbReference type="ARBA" id="ARBA00000085"/>
    </source>
</evidence>
<evidence type="ECO:0000259" key="11">
    <source>
        <dbReference type="Pfam" id="PF13796"/>
    </source>
</evidence>
<dbReference type="Proteomes" id="UP001250214">
    <property type="component" value="Unassembled WGS sequence"/>
</dbReference>
<evidence type="ECO:0000256" key="3">
    <source>
        <dbReference type="ARBA" id="ARBA00022553"/>
    </source>
</evidence>
<keyword evidence="13" id="KW-1185">Reference proteome</keyword>
<dbReference type="InterPro" id="IPR036890">
    <property type="entry name" value="HATPase_C_sf"/>
</dbReference>
<dbReference type="EC" id="2.7.13.3" evidence="2"/>
<accession>A0ABU2H1W7</accession>
<dbReference type="InterPro" id="IPR011712">
    <property type="entry name" value="Sig_transdc_His_kin_sub3_dim/P"/>
</dbReference>
<dbReference type="EMBL" id="JAVLVT010000001">
    <property type="protein sequence ID" value="MDS1269293.1"/>
    <property type="molecule type" value="Genomic_DNA"/>
</dbReference>
<keyword evidence="3" id="KW-0597">Phosphoprotein</keyword>
<evidence type="ECO:0000256" key="2">
    <source>
        <dbReference type="ARBA" id="ARBA00012438"/>
    </source>
</evidence>
<reference evidence="13" key="1">
    <citation type="submission" date="2023-07" db="EMBL/GenBank/DDBJ databases">
        <title>Novel species in the genus Lipingzhangella isolated from Sambhar Salt Lake.</title>
        <authorList>
            <person name="Jiya N."/>
            <person name="Kajale S."/>
            <person name="Sharma A."/>
        </authorList>
    </citation>
    <scope>NUCLEOTIDE SEQUENCE [LARGE SCALE GENOMIC DNA]</scope>
    <source>
        <strain evidence="13">LS1_29</strain>
    </source>
</reference>
<dbReference type="InterPro" id="IPR025828">
    <property type="entry name" value="Put_sensor_dom"/>
</dbReference>
<evidence type="ECO:0000313" key="12">
    <source>
        <dbReference type="EMBL" id="MDS1269293.1"/>
    </source>
</evidence>
<keyword evidence="6" id="KW-0418">Kinase</keyword>
<evidence type="ECO:0000256" key="7">
    <source>
        <dbReference type="ARBA" id="ARBA00022840"/>
    </source>
</evidence>
<dbReference type="CDD" id="cd16917">
    <property type="entry name" value="HATPase_UhpB-NarQ-NarX-like"/>
    <property type="match status" value="1"/>
</dbReference>
<sequence>MSTNEPSPLQLRLRLLLWSAALPGLALVGLVLAVFFVLSLSLLAIWFGLPLLILATVIIRGLTEAHRGWLAEWLGTPIPTPYRPLPPTRNILTRSAAILRDPATWRDLSWLFINATLGLLLTLLPLALLAQAVQAVLINLYWPALPGVHWVMFVPVQDAATALLALLPGLLCLLLFWWLSPVCMRAYARLSRLLLAPTENQRLAARVQHLHESRADTVDAQASEVRRIERDLHDGAQARLVSLGMSLGLAEEIFDHDPATAQRLLAEARATTQQALTELRSLVRGIHPPVLVERGLQGAIRALVVSQAIPVTVDIDLPGRPPAPVESAAYFAITEVLTNITKHAAAERAWVRVNHGRGRLVIVVGDDGVGGADRSGGSGLRGIERRLDAFDGTIGIVSPAGGPTIVTMELPCVLSSPRTSLSSGTG</sequence>
<dbReference type="Pfam" id="PF13796">
    <property type="entry name" value="Sensor"/>
    <property type="match status" value="1"/>
</dbReference>
<evidence type="ECO:0000256" key="5">
    <source>
        <dbReference type="ARBA" id="ARBA00022741"/>
    </source>
</evidence>
<keyword evidence="9" id="KW-0812">Transmembrane</keyword>
<dbReference type="RefSeq" id="WP_310910781.1">
    <property type="nucleotide sequence ID" value="NZ_JAVLVT010000001.1"/>
</dbReference>
<dbReference type="Gene3D" id="1.20.5.1930">
    <property type="match status" value="1"/>
</dbReference>
<organism evidence="12 13">
    <name type="scientific">Lipingzhangella rawalii</name>
    <dbReference type="NCBI Taxonomy" id="2055835"/>
    <lineage>
        <taxon>Bacteria</taxon>
        <taxon>Bacillati</taxon>
        <taxon>Actinomycetota</taxon>
        <taxon>Actinomycetes</taxon>
        <taxon>Streptosporangiales</taxon>
        <taxon>Nocardiopsidaceae</taxon>
        <taxon>Lipingzhangella</taxon>
    </lineage>
</organism>
<feature type="domain" description="Signal transduction histidine kinase subgroup 3 dimerisation and phosphoacceptor" evidence="10">
    <location>
        <begin position="226"/>
        <end position="291"/>
    </location>
</feature>
<keyword evidence="5" id="KW-0547">Nucleotide-binding</keyword>